<keyword evidence="5" id="KW-1185">Reference proteome</keyword>
<feature type="coiled-coil region" evidence="2">
    <location>
        <begin position="750"/>
        <end position="815"/>
    </location>
</feature>
<feature type="domain" description="Calponin-homology (CH)" evidence="4">
    <location>
        <begin position="139"/>
        <end position="244"/>
    </location>
</feature>
<evidence type="ECO:0000256" key="1">
    <source>
        <dbReference type="ARBA" id="ARBA00022737"/>
    </source>
</evidence>
<feature type="coiled-coil region" evidence="2">
    <location>
        <begin position="879"/>
        <end position="906"/>
    </location>
</feature>
<evidence type="ECO:0000259" key="4">
    <source>
        <dbReference type="PROSITE" id="PS50021"/>
    </source>
</evidence>
<dbReference type="Gene3D" id="1.20.58.60">
    <property type="match status" value="2"/>
</dbReference>
<dbReference type="SMART" id="SM00033">
    <property type="entry name" value="CH"/>
    <property type="match status" value="1"/>
</dbReference>
<dbReference type="Proteomes" id="UP000887561">
    <property type="component" value="Unplaced"/>
</dbReference>
<feature type="region of interest" description="Disordered" evidence="3">
    <location>
        <begin position="539"/>
        <end position="563"/>
    </location>
</feature>
<sequence length="1881" mass="215735">MLFSGGTAGTKGTPPKESKKERKPDKEEKYEIKEAVFLRWANSIIDGDLQDLREIADVKYLSKFATLILGVPVALSGKNEADDIDAIFHAMVPDDPDDRLFQISVNDLLSGNQKTLLTMCWQLIQIFWEKFAPAPSNERKMVEALKEWCLDATASYPDVIINDFTSSFRDGMAINILIKSFDDSLIDLSEISELRGEDRIENALSLARRHFRVPKLIQPKEFYSEHLDMKSVSCYLMMLYLGMCESSTRPQRIPSTRRRSTLATTTVGNESISAPSTPSGAQHSIAQPQQTNIAQTAITTTSIPTEITTEAVTSFPEAIIHPQIQQQQILSGLPVARHSIAQAVVQIPVIYAQQQNLVQSAHLTDSSNSVASAPPYPGGNPLQRIIQANMLTPPSNSQSTKAFIPLLQAVPSTTSTSVISPLAQQSHNQAQLLEHRKQMESQKEQQQQQPLFQPPTVQIQSTSQLPMLLMQQHQQPTSLHNYRPLQLLPPLPQVLPSNQPLPSLNNSPNRELNQQLSPKSLAQFTLPSQQFIGISDVMETGMRSRKSSSCSSSRTSRSRRKPEELLQEYGDYLQQVLTWLNEAEQELASMSSTQEDENELPNLETAKEKFHEHEKYMQSLTQSQESVGRVLHRGHHLSKKLEDPEQSAAIINQLKSVQSRWELIRIGAMERQTALQQQIEKIQRAHLDELIEWLEGIERRSRQQLCPLAENIDVCLKQRVEAGALKRQMDEKQPVFAQLSSFVEVVDQSSQQKQKEVEDQKSNLQNLEILVKQVDKRWNKLLELISLHTKLLEGLGDLLEKYEQLNNEIFEWLNEKLNKLNKLKTPNELNTEEEVQNYLGILRSMEKSLENQKELFGKFSTISKELTNRFEKGKNLGASQNIRDKLNELNNKRDGILNKLEENSEMLIQSGKVKLQTNELPIPLIEDEEQPRRKITLETIYSVDESRRGSESPQSAAKKRKLLQLPPAEHLTIEETEEGPVKKEFRFEEEEIKELKETVLNCQKRLNEVREMEPAVTKLQIQLEFLHNRIKLSSKQLHAVNEIFDDFMSRWSCVVGTINQWLIASSKYLDELPPKMPANDKFDKIAKIAKQLGEQQAHLSHLKRLAKLSPEEIKALLELEKRMISLLNRIDKLTDATEEEEQSTKLKIEEKIRPQIGSRLSPRTTTVQLKQEDNLEEIPSTSTQQQQSTSPPLPMDEAETLRMKLLAEEEKEIEASNLGLEKEEDDEWTKWLREKERELNLNEECIPGDLKSLSAQLEKCDEMIAELRNKRCAASSSESDVEMVAPLEGLLRAAETKRNHCVDSINKTQLSIHKAVKLEEIGDQFKRELEWLRRNLSVEESSLKESFERIKYLKTSLQLQEETKKETLNLLEEVAQIALKKKSSSSNISGEQMRERIVKLKNQWKMIENEIEELLNCCNRESQRRANSWLNSLKLLLEELEQALKGSFESATDAEELKFSEYNKLVEDLNEYIHQSKSEFASTERLKLQLDHANQQLSLLRPKFAEFKQPIGLFERMDRIQQQLTEIESSMDDLAGIESENCEFCLLHLEQIQNQLEELSTDCAACEASRDTLIREGIIEEIQAIKLSAQLSEMTKKCVDELENRATINIQRLKRAVDFVEKLDRECAVLDKLLGEVENRLIQNDENIKNEKQTQRCVKIIDELYRQLRAATDSTSKANELESFLRNLSIRLPKEKIEFIKNAEQRCSKLRDKLDDWNELINNQIPKINEKSEIKQQKEQNIEEGIFNEINELAKELDKRFGQLEQQNTLPSYQLIERLNALRPLKERFEHLSLQTVSRKDFGSKVAPLLANLKPACTSPLSIGEISPATAYQGGLNENESLEDVRDFGQQVQSTIEHFERAKRHLNYSRHPVNNLQDWEQ</sequence>
<name>A0A915MC53_MELJA</name>
<protein>
    <submittedName>
        <fullName evidence="6">Calponin-homology (CH) domain-containing protein</fullName>
    </submittedName>
</protein>
<evidence type="ECO:0000313" key="6">
    <source>
        <dbReference type="WBParaSite" id="scaffold3533_cov277.g6778"/>
    </source>
</evidence>
<feature type="compositionally biased region" description="Low complexity" evidence="3">
    <location>
        <begin position="1179"/>
        <end position="1190"/>
    </location>
</feature>
<evidence type="ECO:0000256" key="2">
    <source>
        <dbReference type="SAM" id="Coils"/>
    </source>
</evidence>
<keyword evidence="2" id="KW-0175">Coiled coil</keyword>
<dbReference type="SMART" id="SM00150">
    <property type="entry name" value="SPEC"/>
    <property type="match status" value="2"/>
</dbReference>
<feature type="compositionally biased region" description="Polar residues" evidence="3">
    <location>
        <begin position="267"/>
        <end position="283"/>
    </location>
</feature>
<reference evidence="6" key="1">
    <citation type="submission" date="2022-11" db="UniProtKB">
        <authorList>
            <consortium name="WormBaseParasite"/>
        </authorList>
    </citation>
    <scope>IDENTIFICATION</scope>
</reference>
<feature type="region of interest" description="Disordered" evidence="3">
    <location>
        <begin position="435"/>
        <end position="455"/>
    </location>
</feature>
<feature type="region of interest" description="Disordered" evidence="3">
    <location>
        <begin position="490"/>
        <end position="513"/>
    </location>
</feature>
<feature type="compositionally biased region" description="Low complexity" evidence="3">
    <location>
        <begin position="494"/>
        <end position="509"/>
    </location>
</feature>
<feature type="region of interest" description="Disordered" evidence="3">
    <location>
        <begin position="249"/>
        <end position="283"/>
    </location>
</feature>
<dbReference type="PROSITE" id="PS50021">
    <property type="entry name" value="CH"/>
    <property type="match status" value="1"/>
</dbReference>
<feature type="region of interest" description="Disordered" evidence="3">
    <location>
        <begin position="1157"/>
        <end position="1195"/>
    </location>
</feature>
<dbReference type="InterPro" id="IPR001715">
    <property type="entry name" value="CH_dom"/>
</dbReference>
<dbReference type="Gene3D" id="1.10.418.10">
    <property type="entry name" value="Calponin-like domain"/>
    <property type="match status" value="1"/>
</dbReference>
<feature type="region of interest" description="Disordered" evidence="3">
    <location>
        <begin position="1"/>
        <end position="27"/>
    </location>
</feature>
<evidence type="ECO:0000256" key="3">
    <source>
        <dbReference type="SAM" id="MobiDB-lite"/>
    </source>
</evidence>
<keyword evidence="1" id="KW-0677">Repeat</keyword>
<dbReference type="CDD" id="cd00176">
    <property type="entry name" value="SPEC"/>
    <property type="match status" value="1"/>
</dbReference>
<dbReference type="InterPro" id="IPR036872">
    <property type="entry name" value="CH_dom_sf"/>
</dbReference>
<organism evidence="5 6">
    <name type="scientific">Meloidogyne javanica</name>
    <name type="common">Root-knot nematode worm</name>
    <dbReference type="NCBI Taxonomy" id="6303"/>
    <lineage>
        <taxon>Eukaryota</taxon>
        <taxon>Metazoa</taxon>
        <taxon>Ecdysozoa</taxon>
        <taxon>Nematoda</taxon>
        <taxon>Chromadorea</taxon>
        <taxon>Rhabditida</taxon>
        <taxon>Tylenchina</taxon>
        <taxon>Tylenchomorpha</taxon>
        <taxon>Tylenchoidea</taxon>
        <taxon>Meloidogynidae</taxon>
        <taxon>Meloidogyninae</taxon>
        <taxon>Meloidogyne</taxon>
        <taxon>Meloidogyne incognita group</taxon>
    </lineage>
</organism>
<dbReference type="InterPro" id="IPR018159">
    <property type="entry name" value="Spectrin/alpha-actinin"/>
</dbReference>
<dbReference type="InterPro" id="IPR002017">
    <property type="entry name" value="Spectrin_repeat"/>
</dbReference>
<dbReference type="WBParaSite" id="scaffold3533_cov277.g6778">
    <property type="protein sequence ID" value="scaffold3533_cov277.g6778"/>
    <property type="gene ID" value="scaffold3533_cov277.g6778"/>
</dbReference>
<feature type="coiled-coil region" evidence="2">
    <location>
        <begin position="985"/>
        <end position="1012"/>
    </location>
</feature>
<evidence type="ECO:0000313" key="5">
    <source>
        <dbReference type="Proteomes" id="UP000887561"/>
    </source>
</evidence>
<feature type="compositionally biased region" description="Basic and acidic residues" evidence="3">
    <location>
        <begin position="14"/>
        <end position="27"/>
    </location>
</feature>
<proteinExistence type="predicted"/>
<dbReference type="PANTHER" id="PTHR11915">
    <property type="entry name" value="SPECTRIN/FILAMIN RELATED CYTOSKELETAL PROTEIN"/>
    <property type="match status" value="1"/>
</dbReference>
<accession>A0A915MC53</accession>
<dbReference type="SUPFAM" id="SSF47576">
    <property type="entry name" value="Calponin-homology domain, CH-domain"/>
    <property type="match status" value="1"/>
</dbReference>
<dbReference type="SUPFAM" id="SSF46966">
    <property type="entry name" value="Spectrin repeat"/>
    <property type="match status" value="2"/>
</dbReference>
<dbReference type="Pfam" id="PF00435">
    <property type="entry name" value="Spectrin"/>
    <property type="match status" value="1"/>
</dbReference>
<dbReference type="Pfam" id="PF00307">
    <property type="entry name" value="CH"/>
    <property type="match status" value="1"/>
</dbReference>
<feature type="compositionally biased region" description="Low complexity" evidence="3">
    <location>
        <begin position="444"/>
        <end position="455"/>
    </location>
</feature>